<evidence type="ECO:0000313" key="3">
    <source>
        <dbReference type="Proteomes" id="UP001603857"/>
    </source>
</evidence>
<name>A0ABD1N0D8_9FABA</name>
<organism evidence="2 3">
    <name type="scientific">Flemingia macrophylla</name>
    <dbReference type="NCBI Taxonomy" id="520843"/>
    <lineage>
        <taxon>Eukaryota</taxon>
        <taxon>Viridiplantae</taxon>
        <taxon>Streptophyta</taxon>
        <taxon>Embryophyta</taxon>
        <taxon>Tracheophyta</taxon>
        <taxon>Spermatophyta</taxon>
        <taxon>Magnoliopsida</taxon>
        <taxon>eudicotyledons</taxon>
        <taxon>Gunneridae</taxon>
        <taxon>Pentapetalae</taxon>
        <taxon>rosids</taxon>
        <taxon>fabids</taxon>
        <taxon>Fabales</taxon>
        <taxon>Fabaceae</taxon>
        <taxon>Papilionoideae</taxon>
        <taxon>50 kb inversion clade</taxon>
        <taxon>NPAAA clade</taxon>
        <taxon>indigoferoid/millettioid clade</taxon>
        <taxon>Phaseoleae</taxon>
        <taxon>Flemingia</taxon>
    </lineage>
</organism>
<reference evidence="2 3" key="1">
    <citation type="submission" date="2024-08" db="EMBL/GenBank/DDBJ databases">
        <title>Insights into the chromosomal genome structure of Flemingia macrophylla.</title>
        <authorList>
            <person name="Ding Y."/>
            <person name="Zhao Y."/>
            <person name="Bi W."/>
            <person name="Wu M."/>
            <person name="Zhao G."/>
            <person name="Gong Y."/>
            <person name="Li W."/>
            <person name="Zhang P."/>
        </authorList>
    </citation>
    <scope>NUCLEOTIDE SEQUENCE [LARGE SCALE GENOMIC DNA]</scope>
    <source>
        <strain evidence="2">DYQJB</strain>
        <tissue evidence="2">Leaf</tissue>
    </source>
</reference>
<gene>
    <name evidence="2" type="ORF">Fmac_009073</name>
</gene>
<dbReference type="AlphaFoldDB" id="A0ABD1N0D8"/>
<evidence type="ECO:0000313" key="2">
    <source>
        <dbReference type="EMBL" id="KAL2341133.1"/>
    </source>
</evidence>
<keyword evidence="1" id="KW-0732">Signal</keyword>
<sequence length="121" mass="13719">MGVVWQCMLFVLSLSFFCYATAQTVVVDISNDLPKTSNAALVISCDKGSSFTLRLGLHSKRTVVQDSECTLTWTPVFATVDDYQTQRDNGHPTVYWSVRIDGFYQSYDASNWKFVQPWNSD</sequence>
<feature type="chain" id="PRO_5044760849" evidence="1">
    <location>
        <begin position="23"/>
        <end position="121"/>
    </location>
</feature>
<dbReference type="Proteomes" id="UP001603857">
    <property type="component" value="Unassembled WGS sequence"/>
</dbReference>
<feature type="signal peptide" evidence="1">
    <location>
        <begin position="1"/>
        <end position="22"/>
    </location>
</feature>
<dbReference type="PANTHER" id="PTHR35630">
    <property type="entry name" value="LEGUMINOSIN GROUP486 SECRETED PEPTIDE"/>
    <property type="match status" value="1"/>
</dbReference>
<evidence type="ECO:0000256" key="1">
    <source>
        <dbReference type="SAM" id="SignalP"/>
    </source>
</evidence>
<accession>A0ABD1N0D8</accession>
<protein>
    <submittedName>
        <fullName evidence="2">Uncharacterized protein</fullName>
    </submittedName>
</protein>
<dbReference type="EMBL" id="JBGMDY010000003">
    <property type="protein sequence ID" value="KAL2341133.1"/>
    <property type="molecule type" value="Genomic_DNA"/>
</dbReference>
<proteinExistence type="predicted"/>
<keyword evidence="3" id="KW-1185">Reference proteome</keyword>
<dbReference type="PANTHER" id="PTHR35630:SF1">
    <property type="entry name" value="LEGUMINOSIN GROUP486 SECRETED PEPTIDE"/>
    <property type="match status" value="1"/>
</dbReference>
<comment type="caution">
    <text evidence="2">The sequence shown here is derived from an EMBL/GenBank/DDBJ whole genome shotgun (WGS) entry which is preliminary data.</text>
</comment>